<dbReference type="Proteomes" id="UP000009234">
    <property type="component" value="Chromosome"/>
</dbReference>
<dbReference type="EMBL" id="CP002780">
    <property type="protein sequence ID" value="AEG61610.1"/>
    <property type="molecule type" value="Genomic_DNA"/>
</dbReference>
<protein>
    <submittedName>
        <fullName evidence="1">Uncharacterized protein</fullName>
    </submittedName>
</protein>
<dbReference type="KEGG" id="dru:Desru_3406"/>
<keyword evidence="2" id="KW-1185">Reference proteome</keyword>
<sequence length="196" mass="22502">MLFRQYRDIVDRISRLDKPLSMLTRSERNEVLDLSVRQEELEKHIGEQVQKGFRDLRNGLEVVSEWVQLMEEDSIKALGVEGTPEEVLALEETLVQLHSLNTQISALTLAQYPSCKEAVNNKDGIKARTPESVEEKPLLPVIQSTIEMEDKEGVISRVLKEVSHTVYDAAPTFHTEIFNEPRIAIQKSRPKKRKRL</sequence>
<name>F6DKX8_DESRL</name>
<proteinExistence type="predicted"/>
<dbReference type="OrthoDB" id="1807379at2"/>
<evidence type="ECO:0000313" key="1">
    <source>
        <dbReference type="EMBL" id="AEG61610.1"/>
    </source>
</evidence>
<evidence type="ECO:0000313" key="2">
    <source>
        <dbReference type="Proteomes" id="UP000009234"/>
    </source>
</evidence>
<reference evidence="2" key="1">
    <citation type="submission" date="2011-05" db="EMBL/GenBank/DDBJ databases">
        <title>Complete sequence of Desulfotomaculum ruminis DSM 2154.</title>
        <authorList>
            <person name="Lucas S."/>
            <person name="Copeland A."/>
            <person name="Lapidus A."/>
            <person name="Cheng J.-F."/>
            <person name="Goodwin L."/>
            <person name="Pitluck S."/>
            <person name="Lu M."/>
            <person name="Detter J.C."/>
            <person name="Han C."/>
            <person name="Tapia R."/>
            <person name="Land M."/>
            <person name="Hauser L."/>
            <person name="Kyrpides N."/>
            <person name="Ivanova N."/>
            <person name="Mikhailova N."/>
            <person name="Pagani I."/>
            <person name="Stams A.J.M."/>
            <person name="Plugge C.M."/>
            <person name="Muyzer G."/>
            <person name="Kuever J."/>
            <person name="Parshina S.N."/>
            <person name="Ivanova A.E."/>
            <person name="Nazina T.N."/>
            <person name="Brambilla E."/>
            <person name="Spring S."/>
            <person name="Klenk H.-P."/>
            <person name="Woyke T."/>
        </authorList>
    </citation>
    <scope>NUCLEOTIDE SEQUENCE [LARGE SCALE GENOMIC DNA]</scope>
    <source>
        <strain evidence="2">ATCC 23193 / DSM 2154 / NCIB 8452 / DL</strain>
    </source>
</reference>
<reference evidence="1 2" key="2">
    <citation type="journal article" date="2012" name="Stand. Genomic Sci.">
        <title>Complete genome sequence of the sulfate-reducing firmicute Desulfotomaculum ruminis type strain (DL(T)).</title>
        <authorList>
            <person name="Spring S."/>
            <person name="Visser M."/>
            <person name="Lu M."/>
            <person name="Copeland A."/>
            <person name="Lapidus A."/>
            <person name="Lucas S."/>
            <person name="Cheng J.F."/>
            <person name="Han C."/>
            <person name="Tapia R."/>
            <person name="Goodwin L.A."/>
            <person name="Pitluck S."/>
            <person name="Ivanova N."/>
            <person name="Land M."/>
            <person name="Hauser L."/>
            <person name="Larimer F."/>
            <person name="Rohde M."/>
            <person name="Goker M."/>
            <person name="Detter J.C."/>
            <person name="Kyrpides N.C."/>
            <person name="Woyke T."/>
            <person name="Schaap P.J."/>
            <person name="Plugge C.M."/>
            <person name="Muyzer G."/>
            <person name="Kuever J."/>
            <person name="Pereira I.A."/>
            <person name="Parshina S.N."/>
            <person name="Bernier-Latmani R."/>
            <person name="Stams A.J."/>
            <person name="Klenk H.P."/>
        </authorList>
    </citation>
    <scope>NUCLEOTIDE SEQUENCE [LARGE SCALE GENOMIC DNA]</scope>
    <source>
        <strain evidence="2">ATCC 23193 / DSM 2154 / NCIB 8452 / DL</strain>
    </source>
</reference>
<dbReference type="RefSeq" id="WP_013843356.1">
    <property type="nucleotide sequence ID" value="NC_015589.1"/>
</dbReference>
<organism evidence="1 2">
    <name type="scientific">Desulforamulus ruminis (strain ATCC 23193 / DSM 2154 / NCIMB 8452 / DL)</name>
    <name type="common">Desulfotomaculum ruminis</name>
    <dbReference type="NCBI Taxonomy" id="696281"/>
    <lineage>
        <taxon>Bacteria</taxon>
        <taxon>Bacillati</taxon>
        <taxon>Bacillota</taxon>
        <taxon>Clostridia</taxon>
        <taxon>Eubacteriales</taxon>
        <taxon>Peptococcaceae</taxon>
        <taxon>Desulforamulus</taxon>
    </lineage>
</organism>
<dbReference type="AlphaFoldDB" id="F6DKX8"/>
<accession>F6DKX8</accession>
<gene>
    <name evidence="1" type="ordered locus">Desru_3406</name>
</gene>
<dbReference type="HOGENOM" id="CLU_1370249_0_0_9"/>